<proteinExistence type="inferred from homology"/>
<comment type="activity regulation">
    <text evidence="10">Na(+) is not transported, but it plays an essential structural role and its presence is essential for fluoride channel function.</text>
</comment>
<keyword evidence="2 10" id="KW-1003">Cell membrane</keyword>
<keyword evidence="10" id="KW-0406">Ion transport</keyword>
<dbReference type="InterPro" id="IPR003691">
    <property type="entry name" value="FluC"/>
</dbReference>
<dbReference type="Proteomes" id="UP000252187">
    <property type="component" value="Unassembled WGS sequence"/>
</dbReference>
<keyword evidence="4 10" id="KW-1133">Transmembrane helix</keyword>
<dbReference type="EMBL" id="QNTT01000099">
    <property type="protein sequence ID" value="RBA30088.1"/>
    <property type="molecule type" value="Genomic_DNA"/>
</dbReference>
<comment type="subcellular location">
    <subcellularLocation>
        <location evidence="1 10">Cell membrane</location>
        <topology evidence="1 10">Multi-pass membrane protein</topology>
    </subcellularLocation>
</comment>
<keyword evidence="10" id="KW-0479">Metal-binding</keyword>
<keyword evidence="5 10" id="KW-0472">Membrane</keyword>
<evidence type="ECO:0000256" key="5">
    <source>
        <dbReference type="ARBA" id="ARBA00023136"/>
    </source>
</evidence>
<evidence type="ECO:0000256" key="10">
    <source>
        <dbReference type="HAMAP-Rule" id="MF_00454"/>
    </source>
</evidence>
<dbReference type="GO" id="GO:0140114">
    <property type="term" value="P:cellular detoxification of fluoride"/>
    <property type="evidence" value="ECO:0007669"/>
    <property type="project" value="UniProtKB-UniRule"/>
</dbReference>
<feature type="binding site" evidence="10">
    <location>
        <position position="85"/>
    </location>
    <ligand>
        <name>Na(+)</name>
        <dbReference type="ChEBI" id="CHEBI:29101"/>
        <note>structural</note>
    </ligand>
</feature>
<evidence type="ECO:0000256" key="6">
    <source>
        <dbReference type="ARBA" id="ARBA00023303"/>
    </source>
</evidence>
<reference evidence="11 12" key="1">
    <citation type="submission" date="2018-06" db="EMBL/GenBank/DDBJ databases">
        <title>Whole genome sequencing of four bacterial strains from South Shetland trench revealing bio-synthetic gene clusters.</title>
        <authorList>
            <person name="Abdel-Mageed W.M."/>
            <person name="Lehri B."/>
            <person name="Jarmusch S.A."/>
            <person name="Miranda K."/>
            <person name="Goodfellow M."/>
            <person name="Jaspars M."/>
            <person name="Karlyshev A.V."/>
        </authorList>
    </citation>
    <scope>NUCLEOTIDE SEQUENCE [LARGE SCALE GENOMIC DNA]</scope>
    <source>
        <strain evidence="11 12">SST1</strain>
    </source>
</reference>
<feature type="transmembrane region" description="Helical" evidence="10">
    <location>
        <begin position="106"/>
        <end position="127"/>
    </location>
</feature>
<dbReference type="HAMAP" id="MF_00454">
    <property type="entry name" value="FluC"/>
    <property type="match status" value="1"/>
</dbReference>
<keyword evidence="6 10" id="KW-0407">Ion channel</keyword>
<evidence type="ECO:0000256" key="3">
    <source>
        <dbReference type="ARBA" id="ARBA00022692"/>
    </source>
</evidence>
<comment type="catalytic activity">
    <reaction evidence="8">
        <text>fluoride(in) = fluoride(out)</text>
        <dbReference type="Rhea" id="RHEA:76159"/>
        <dbReference type="ChEBI" id="CHEBI:17051"/>
    </reaction>
    <physiologicalReaction direction="left-to-right" evidence="8">
        <dbReference type="Rhea" id="RHEA:76160"/>
    </physiologicalReaction>
</comment>
<evidence type="ECO:0000256" key="1">
    <source>
        <dbReference type="ARBA" id="ARBA00004651"/>
    </source>
</evidence>
<comment type="caution">
    <text evidence="11">The sequence shown here is derived from an EMBL/GenBank/DDBJ whole genome shotgun (WGS) entry which is preliminary data.</text>
</comment>
<keyword evidence="10" id="KW-0915">Sodium</keyword>
<feature type="binding site" evidence="10">
    <location>
        <position position="82"/>
    </location>
    <ligand>
        <name>Na(+)</name>
        <dbReference type="ChEBI" id="CHEBI:29101"/>
        <note>structural</note>
    </ligand>
</feature>
<evidence type="ECO:0000256" key="4">
    <source>
        <dbReference type="ARBA" id="ARBA00022989"/>
    </source>
</evidence>
<feature type="transmembrane region" description="Helical" evidence="10">
    <location>
        <begin position="30"/>
        <end position="53"/>
    </location>
</feature>
<accession>A0A365P5Y5</accession>
<comment type="function">
    <text evidence="9 10">Fluoride-specific ion channel. Important for reducing fluoride concentration in the cell, thus reducing its toxicity.</text>
</comment>
<evidence type="ECO:0000256" key="7">
    <source>
        <dbReference type="ARBA" id="ARBA00035120"/>
    </source>
</evidence>
<protein>
    <recommendedName>
        <fullName evidence="10">Fluoride-specific ion channel FluC</fullName>
    </recommendedName>
</protein>
<dbReference type="GO" id="GO:0005886">
    <property type="term" value="C:plasma membrane"/>
    <property type="evidence" value="ECO:0007669"/>
    <property type="project" value="UniProtKB-SubCell"/>
</dbReference>
<evidence type="ECO:0000313" key="12">
    <source>
        <dbReference type="Proteomes" id="UP000252187"/>
    </source>
</evidence>
<evidence type="ECO:0000256" key="9">
    <source>
        <dbReference type="ARBA" id="ARBA00049940"/>
    </source>
</evidence>
<keyword evidence="3 10" id="KW-0812">Transmembrane</keyword>
<dbReference type="GO" id="GO:0062054">
    <property type="term" value="F:fluoride channel activity"/>
    <property type="evidence" value="ECO:0007669"/>
    <property type="project" value="UniProtKB-UniRule"/>
</dbReference>
<gene>
    <name evidence="10" type="primary">fluC</name>
    <name evidence="10" type="synonym">crcB</name>
    <name evidence="11" type="ORF">DQ226_17910</name>
</gene>
<dbReference type="Pfam" id="PF02537">
    <property type="entry name" value="CRCB"/>
    <property type="match status" value="1"/>
</dbReference>
<name>A0A365P5Y5_9ACTN</name>
<feature type="transmembrane region" description="Helical" evidence="10">
    <location>
        <begin position="74"/>
        <end position="94"/>
    </location>
</feature>
<organism evidence="11 12">
    <name type="scientific">Dietzia maris</name>
    <dbReference type="NCBI Taxonomy" id="37915"/>
    <lineage>
        <taxon>Bacteria</taxon>
        <taxon>Bacillati</taxon>
        <taxon>Actinomycetota</taxon>
        <taxon>Actinomycetes</taxon>
        <taxon>Mycobacteriales</taxon>
        <taxon>Dietziaceae</taxon>
        <taxon>Dietzia</taxon>
    </lineage>
</organism>
<dbReference type="GO" id="GO:0046872">
    <property type="term" value="F:metal ion binding"/>
    <property type="evidence" value="ECO:0007669"/>
    <property type="project" value="UniProtKB-KW"/>
</dbReference>
<sequence length="135" mass="13516">MVTLTAMAVVAVGGAAGTFARVVVSEWAPPALTVTLAINVVGAFALGVVLTVLPEGGAGRREGRRQRRRHHARLLLGPGLCGGFTTYSLIALQVSTLARAGDGVGAMVYPAATLVLGGVATVLGMALGSRAHDGG</sequence>
<evidence type="ECO:0000256" key="8">
    <source>
        <dbReference type="ARBA" id="ARBA00035585"/>
    </source>
</evidence>
<keyword evidence="10" id="KW-0813">Transport</keyword>
<dbReference type="AlphaFoldDB" id="A0A365P5Y5"/>
<evidence type="ECO:0000313" key="11">
    <source>
        <dbReference type="EMBL" id="RBA30088.1"/>
    </source>
</evidence>
<evidence type="ECO:0000256" key="2">
    <source>
        <dbReference type="ARBA" id="ARBA00022475"/>
    </source>
</evidence>
<comment type="similarity">
    <text evidence="7 10">Belongs to the fluoride channel Fluc/FEX (TC 1.A.43) family.</text>
</comment>